<geneLocation type="plasmid" evidence="4 5">
    <name>AZOBR_p3</name>
</geneLocation>
<dbReference type="EMBL" id="HE577330">
    <property type="protein sequence ID" value="CCD02263.1"/>
    <property type="molecule type" value="Genomic_DNA"/>
</dbReference>
<dbReference type="PROSITE" id="PS50110">
    <property type="entry name" value="RESPONSE_REGULATORY"/>
    <property type="match status" value="1"/>
</dbReference>
<dbReference type="InterPro" id="IPR011006">
    <property type="entry name" value="CheY-like_superfamily"/>
</dbReference>
<dbReference type="AlphaFoldDB" id="A0A9P1JYN6"/>
<evidence type="ECO:0000256" key="2">
    <source>
        <dbReference type="PROSITE-ProRule" id="PRU00169"/>
    </source>
</evidence>
<dbReference type="InterPro" id="IPR001789">
    <property type="entry name" value="Sig_transdc_resp-reg_receiver"/>
</dbReference>
<organism evidence="4 5">
    <name type="scientific">Azospirillum baldaniorum</name>
    <dbReference type="NCBI Taxonomy" id="1064539"/>
    <lineage>
        <taxon>Bacteria</taxon>
        <taxon>Pseudomonadati</taxon>
        <taxon>Pseudomonadota</taxon>
        <taxon>Alphaproteobacteria</taxon>
        <taxon>Rhodospirillales</taxon>
        <taxon>Azospirillaceae</taxon>
        <taxon>Azospirillum</taxon>
    </lineage>
</organism>
<dbReference type="GO" id="GO:0000160">
    <property type="term" value="P:phosphorelay signal transduction system"/>
    <property type="evidence" value="ECO:0007669"/>
    <property type="project" value="InterPro"/>
</dbReference>
<dbReference type="SMR" id="A0A9P1JYN6"/>
<dbReference type="Gene3D" id="3.40.50.2300">
    <property type="match status" value="1"/>
</dbReference>
<name>A0A9P1JYN6_9PROT</name>
<keyword evidence="4" id="KW-0614">Plasmid</keyword>
<gene>
    <name evidence="4" type="ORF">AZOBR_p310005</name>
</gene>
<dbReference type="SMART" id="SM00448">
    <property type="entry name" value="REC"/>
    <property type="match status" value="1"/>
</dbReference>
<keyword evidence="1 2" id="KW-0597">Phosphoprotein</keyword>
<reference evidence="4 5" key="1">
    <citation type="journal article" date="2011" name="PLoS Genet.">
        <title>Azospirillum genomes reveal transition of bacteria from aquatic to terrestrial environments.</title>
        <authorList>
            <person name="Wisniewski-Dye F."/>
            <person name="Borziak K."/>
            <person name="Khalsa-Moyers G."/>
            <person name="Alexandre G."/>
            <person name="Sukharnikov L.O."/>
            <person name="Wuichet K."/>
            <person name="Hurst G.B."/>
            <person name="McDonald W.H."/>
            <person name="Robertson J.S."/>
            <person name="Barbe V."/>
            <person name="Calteau A."/>
            <person name="Rouy Z."/>
            <person name="Mangenot S."/>
            <person name="Prigent-Combaret C."/>
            <person name="Normand P."/>
            <person name="Boyer M."/>
            <person name="Siguier P."/>
            <person name="Dessaux Y."/>
            <person name="Elmerich C."/>
            <person name="Condemine G."/>
            <person name="Krishnen G."/>
            <person name="Kennedy I."/>
            <person name="Paterson A.H."/>
            <person name="Gonzalez V."/>
            <person name="Mavingui P."/>
            <person name="Zhulin I.B."/>
        </authorList>
    </citation>
    <scope>NUCLEOTIDE SEQUENCE [LARGE SCALE GENOMIC DNA]</scope>
    <source>
        <strain evidence="4 5">Sp245</strain>
    </source>
</reference>
<feature type="domain" description="Response regulatory" evidence="3">
    <location>
        <begin position="9"/>
        <end position="126"/>
    </location>
</feature>
<dbReference type="RefSeq" id="WP_014198787.1">
    <property type="nucleotide sequence ID" value="NC_016595.1"/>
</dbReference>
<protein>
    <submittedName>
        <fullName evidence="4">Response regulator receiver protein</fullName>
    </submittedName>
</protein>
<evidence type="ECO:0000313" key="4">
    <source>
        <dbReference type="EMBL" id="CCD02263.1"/>
    </source>
</evidence>
<keyword evidence="5" id="KW-1185">Reference proteome</keyword>
<sequence>MQNPPTLERILYIDDEPMLQMLVGLSLQKARGWSVHACLTGGQAVASALEKAPQLILLDVMLPDIDGTEVFAALRREPQLGAVPIVFLSGRCDQANQERFTRLGGCGVIGKPINPLSLPGQIEAIWNNWHENPAIHAPCEAPSG</sequence>
<accession>A0A9P1JYN6</accession>
<dbReference type="InterPro" id="IPR050595">
    <property type="entry name" value="Bact_response_regulator"/>
</dbReference>
<dbReference type="SUPFAM" id="SSF52172">
    <property type="entry name" value="CheY-like"/>
    <property type="match status" value="1"/>
</dbReference>
<evidence type="ECO:0000259" key="3">
    <source>
        <dbReference type="PROSITE" id="PS50110"/>
    </source>
</evidence>
<evidence type="ECO:0000313" key="5">
    <source>
        <dbReference type="Proteomes" id="UP000007319"/>
    </source>
</evidence>
<dbReference type="PANTHER" id="PTHR44591:SF3">
    <property type="entry name" value="RESPONSE REGULATORY DOMAIN-CONTAINING PROTEIN"/>
    <property type="match status" value="1"/>
</dbReference>
<feature type="modified residue" description="4-aspartylphosphate" evidence="2">
    <location>
        <position position="59"/>
    </location>
</feature>
<dbReference type="Pfam" id="PF00072">
    <property type="entry name" value="Response_reg"/>
    <property type="match status" value="1"/>
</dbReference>
<proteinExistence type="predicted"/>
<dbReference type="Proteomes" id="UP000007319">
    <property type="component" value="Plasmid AZOBR_p3"/>
</dbReference>
<dbReference type="PANTHER" id="PTHR44591">
    <property type="entry name" value="STRESS RESPONSE REGULATOR PROTEIN 1"/>
    <property type="match status" value="1"/>
</dbReference>
<evidence type="ECO:0000256" key="1">
    <source>
        <dbReference type="ARBA" id="ARBA00022553"/>
    </source>
</evidence>
<dbReference type="KEGG" id="abs:AZOBR_p310005"/>